<organism evidence="1 2">
    <name type="scientific">Melipona bicolor</name>
    <dbReference type="NCBI Taxonomy" id="60889"/>
    <lineage>
        <taxon>Eukaryota</taxon>
        <taxon>Metazoa</taxon>
        <taxon>Ecdysozoa</taxon>
        <taxon>Arthropoda</taxon>
        <taxon>Hexapoda</taxon>
        <taxon>Insecta</taxon>
        <taxon>Pterygota</taxon>
        <taxon>Neoptera</taxon>
        <taxon>Endopterygota</taxon>
        <taxon>Hymenoptera</taxon>
        <taxon>Apocrita</taxon>
        <taxon>Aculeata</taxon>
        <taxon>Apoidea</taxon>
        <taxon>Anthophila</taxon>
        <taxon>Apidae</taxon>
        <taxon>Melipona</taxon>
    </lineage>
</organism>
<evidence type="ECO:0000313" key="1">
    <source>
        <dbReference type="EMBL" id="KAK1131635.1"/>
    </source>
</evidence>
<name>A0AA40G5V6_9HYME</name>
<sequence length="95" mass="10685">MFTLRNPGKSFVHERAVGPEAVLEGSNCEIRSDWNSSTNVNNAVNTVSGLYSLNSNAQLGFLILNDAKKKKERRKSCNESRKVLSFECKLDFVKF</sequence>
<dbReference type="Proteomes" id="UP001177670">
    <property type="component" value="Unassembled WGS sequence"/>
</dbReference>
<reference evidence="1" key="1">
    <citation type="submission" date="2021-10" db="EMBL/GenBank/DDBJ databases">
        <title>Melipona bicolor Genome sequencing and assembly.</title>
        <authorList>
            <person name="Araujo N.S."/>
            <person name="Arias M.C."/>
        </authorList>
    </citation>
    <scope>NUCLEOTIDE SEQUENCE</scope>
    <source>
        <strain evidence="1">USP_2M_L1-L4_2017</strain>
        <tissue evidence="1">Whole body</tissue>
    </source>
</reference>
<comment type="caution">
    <text evidence="1">The sequence shown here is derived from an EMBL/GenBank/DDBJ whole genome shotgun (WGS) entry which is preliminary data.</text>
</comment>
<proteinExistence type="predicted"/>
<gene>
    <name evidence="1" type="ORF">K0M31_017925</name>
</gene>
<keyword evidence="2" id="KW-1185">Reference proteome</keyword>
<protein>
    <submittedName>
        <fullName evidence="1">Uncharacterized protein</fullName>
    </submittedName>
</protein>
<dbReference type="EMBL" id="JAHYIQ010000006">
    <property type="protein sequence ID" value="KAK1131635.1"/>
    <property type="molecule type" value="Genomic_DNA"/>
</dbReference>
<accession>A0AA40G5V6</accession>
<dbReference type="AlphaFoldDB" id="A0AA40G5V6"/>
<evidence type="ECO:0000313" key="2">
    <source>
        <dbReference type="Proteomes" id="UP001177670"/>
    </source>
</evidence>